<gene>
    <name evidence="2" type="ORF">E7512_04620</name>
</gene>
<feature type="compositionally biased region" description="Basic and acidic residues" evidence="1">
    <location>
        <begin position="63"/>
        <end position="88"/>
    </location>
</feature>
<evidence type="ECO:0000313" key="3">
    <source>
        <dbReference type="Proteomes" id="UP000754750"/>
    </source>
</evidence>
<dbReference type="Proteomes" id="UP000754750">
    <property type="component" value="Unassembled WGS sequence"/>
</dbReference>
<dbReference type="RefSeq" id="WP_326840078.1">
    <property type="nucleotide sequence ID" value="NZ_SVNY01000002.1"/>
</dbReference>
<dbReference type="EMBL" id="SVNY01000002">
    <property type="protein sequence ID" value="MBE6832856.1"/>
    <property type="molecule type" value="Genomic_DNA"/>
</dbReference>
<proteinExistence type="predicted"/>
<protein>
    <submittedName>
        <fullName evidence="2">Uncharacterized protein</fullName>
    </submittedName>
</protein>
<sequence>MKGRKNPTGARFDKSMQKPFDYQAENSDLGISPQGPKETICSQVQTTPVIRTNRREKKNSAKKQLDKKTQKNPPEKIQGDDHWNRERLIPPLWNPPAA</sequence>
<feature type="compositionally biased region" description="Basic residues" evidence="1">
    <location>
        <begin position="52"/>
        <end position="61"/>
    </location>
</feature>
<comment type="caution">
    <text evidence="2">The sequence shown here is derived from an EMBL/GenBank/DDBJ whole genome shotgun (WGS) entry which is preliminary data.</text>
</comment>
<feature type="region of interest" description="Disordered" evidence="1">
    <location>
        <begin position="1"/>
        <end position="98"/>
    </location>
</feature>
<feature type="compositionally biased region" description="Polar residues" evidence="1">
    <location>
        <begin position="40"/>
        <end position="50"/>
    </location>
</feature>
<dbReference type="AlphaFoldDB" id="A0A928KTX2"/>
<organism evidence="2 3">
    <name type="scientific">Faecalispora sporosphaeroides</name>
    <dbReference type="NCBI Taxonomy" id="1549"/>
    <lineage>
        <taxon>Bacteria</taxon>
        <taxon>Bacillati</taxon>
        <taxon>Bacillota</taxon>
        <taxon>Clostridia</taxon>
        <taxon>Eubacteriales</taxon>
        <taxon>Oscillospiraceae</taxon>
        <taxon>Faecalispora</taxon>
    </lineage>
</organism>
<evidence type="ECO:0000313" key="2">
    <source>
        <dbReference type="EMBL" id="MBE6832856.1"/>
    </source>
</evidence>
<evidence type="ECO:0000256" key="1">
    <source>
        <dbReference type="SAM" id="MobiDB-lite"/>
    </source>
</evidence>
<reference evidence="2" key="1">
    <citation type="submission" date="2019-04" db="EMBL/GenBank/DDBJ databases">
        <title>Evolution of Biomass-Degrading Anaerobic Consortia Revealed by Metagenomics.</title>
        <authorList>
            <person name="Peng X."/>
        </authorList>
    </citation>
    <scope>NUCLEOTIDE SEQUENCE</scope>
    <source>
        <strain evidence="2">SIG551</strain>
    </source>
</reference>
<accession>A0A928KTX2</accession>
<name>A0A928KTX2_9FIRM</name>